<evidence type="ECO:0000313" key="3">
    <source>
        <dbReference type="EMBL" id="MBP2621213.1"/>
    </source>
</evidence>
<dbReference type="PANTHER" id="PTHR30006">
    <property type="entry name" value="THIAMINE-BINDING PERIPLASMIC PROTEIN-RELATED"/>
    <property type="match status" value="1"/>
</dbReference>
<proteinExistence type="predicted"/>
<dbReference type="Pfam" id="PF13343">
    <property type="entry name" value="SBP_bac_6"/>
    <property type="match status" value="1"/>
</dbReference>
<dbReference type="SUPFAM" id="SSF53850">
    <property type="entry name" value="Periplasmic binding protein-like II"/>
    <property type="match status" value="1"/>
</dbReference>
<evidence type="ECO:0000256" key="1">
    <source>
        <dbReference type="ARBA" id="ARBA00022729"/>
    </source>
</evidence>
<dbReference type="PROSITE" id="PS51257">
    <property type="entry name" value="PROKAR_LIPOPROTEIN"/>
    <property type="match status" value="1"/>
</dbReference>
<evidence type="ECO:0000313" key="4">
    <source>
        <dbReference type="Proteomes" id="UP001519349"/>
    </source>
</evidence>
<dbReference type="Gene3D" id="3.40.190.10">
    <property type="entry name" value="Periplasmic binding protein-like II"/>
    <property type="match status" value="2"/>
</dbReference>
<gene>
    <name evidence="3" type="ORF">DHL47_07775</name>
</gene>
<accession>A0ABS5AY90</accession>
<sequence>MKKLMMLMTAFCLLVLTACGSSAKNENSESETGKVDKNQQLVIYSNSASDGRKEWLTEKAKEAGFNIQVVDIPGGELADRLIAEKNNGVADMVYGLNNLEYNKLKAEDLLVKYEPSWASDVDTSLGDKEGYYYPTVVQPLVLIGKKDVKMPSDWSDLADTQYKDKYGIFSLSGGTSKTVLASILVRYKDKNGDLGISDKGWDIAKKYIQNAYIYAQDENFATTILEGDKGLDYSMVWGSGLLQAESERSYDFQVMSPKVGVPFVTEQAAVISSSKKQELAKEFINWFGGEELQAEWSKKFGTIPANKKALESASEDVKKFREEVNPQEMDWEFIAENIDKWVEKAELEFVQ</sequence>
<reference evidence="3 4" key="1">
    <citation type="submission" date="2018-05" db="EMBL/GenBank/DDBJ databases">
        <title>Draft genome sequence of Streptococcus panodentis CCUG 70867T.</title>
        <authorList>
            <person name="Salva-Serra F."/>
            <person name="Mendez V."/>
            <person name="Jaen-Luchoro D."/>
            <person name="Gonzales-Siles L."/>
            <person name="Karlsson R."/>
            <person name="Engstrom-Jakobsson H."/>
            <person name="Busquets A."/>
            <person name="Gomila M."/>
            <person name="Pineiro-Iglesias B."/>
            <person name="Bennasar-Figueras A."/>
            <person name="Seeger M."/>
            <person name="Moore E."/>
        </authorList>
    </citation>
    <scope>NUCLEOTIDE SEQUENCE [LARGE SCALE GENOMIC DNA]</scope>
    <source>
        <strain evidence="3 4">CCUG 70867</strain>
    </source>
</reference>
<protein>
    <submittedName>
        <fullName evidence="3">Iron ABC transporter substrate-binding protein</fullName>
    </submittedName>
</protein>
<comment type="caution">
    <text evidence="3">The sequence shown here is derived from an EMBL/GenBank/DDBJ whole genome shotgun (WGS) entry which is preliminary data.</text>
</comment>
<keyword evidence="1 2" id="KW-0732">Signal</keyword>
<evidence type="ECO:0000256" key="2">
    <source>
        <dbReference type="SAM" id="SignalP"/>
    </source>
</evidence>
<dbReference type="EMBL" id="QFAY01000014">
    <property type="protein sequence ID" value="MBP2621213.1"/>
    <property type="molecule type" value="Genomic_DNA"/>
</dbReference>
<organism evidence="3 4">
    <name type="scientific">Streptococcus panodentis</name>
    <dbReference type="NCBI Taxonomy" id="1581472"/>
    <lineage>
        <taxon>Bacteria</taxon>
        <taxon>Bacillati</taxon>
        <taxon>Bacillota</taxon>
        <taxon>Bacilli</taxon>
        <taxon>Lactobacillales</taxon>
        <taxon>Streptococcaceae</taxon>
        <taxon>Streptococcus</taxon>
    </lineage>
</organism>
<dbReference type="PANTHER" id="PTHR30006:SF2">
    <property type="entry name" value="ABC TRANSPORTER SUBSTRATE-BINDING PROTEIN"/>
    <property type="match status" value="1"/>
</dbReference>
<name>A0ABS5AY90_9STRE</name>
<feature type="chain" id="PRO_5045403110" evidence="2">
    <location>
        <begin position="24"/>
        <end position="351"/>
    </location>
</feature>
<keyword evidence="4" id="KW-1185">Reference proteome</keyword>
<dbReference type="RefSeq" id="WP_128835558.1">
    <property type="nucleotide sequence ID" value="NZ_QFAY01000014.1"/>
</dbReference>
<dbReference type="Proteomes" id="UP001519349">
    <property type="component" value="Unassembled WGS sequence"/>
</dbReference>
<feature type="signal peptide" evidence="2">
    <location>
        <begin position="1"/>
        <end position="23"/>
    </location>
</feature>